<keyword evidence="4 5" id="KW-0862">Zinc</keyword>
<dbReference type="FunFam" id="4.10.1000.10:FF:000002">
    <property type="entry name" value="Zinc finger protein 36, C3H1 type-like 1"/>
    <property type="match status" value="1"/>
</dbReference>
<reference evidence="9" key="1">
    <citation type="submission" date="2025-08" db="UniProtKB">
        <authorList>
            <consortium name="RefSeq"/>
        </authorList>
    </citation>
    <scope>IDENTIFICATION</scope>
</reference>
<proteinExistence type="predicted"/>
<organism evidence="8 9">
    <name type="scientific">Galendromus occidentalis</name>
    <name type="common">western predatory mite</name>
    <dbReference type="NCBI Taxonomy" id="34638"/>
    <lineage>
        <taxon>Eukaryota</taxon>
        <taxon>Metazoa</taxon>
        <taxon>Ecdysozoa</taxon>
        <taxon>Arthropoda</taxon>
        <taxon>Chelicerata</taxon>
        <taxon>Arachnida</taxon>
        <taxon>Acari</taxon>
        <taxon>Parasitiformes</taxon>
        <taxon>Mesostigmata</taxon>
        <taxon>Gamasina</taxon>
        <taxon>Phytoseioidea</taxon>
        <taxon>Phytoseiidae</taxon>
        <taxon>Typhlodrominae</taxon>
        <taxon>Galendromus</taxon>
    </lineage>
</organism>
<dbReference type="FunFam" id="4.10.1000.10:FF:000001">
    <property type="entry name" value="zinc finger CCCH domain-containing protein 15-like"/>
    <property type="match status" value="1"/>
</dbReference>
<keyword evidence="2" id="KW-0677">Repeat</keyword>
<dbReference type="RefSeq" id="XP_003740417.1">
    <property type="nucleotide sequence ID" value="XM_003740369.1"/>
</dbReference>
<dbReference type="GeneID" id="100906487"/>
<keyword evidence="8" id="KW-1185">Reference proteome</keyword>
<evidence type="ECO:0000256" key="6">
    <source>
        <dbReference type="SAM" id="MobiDB-lite"/>
    </source>
</evidence>
<dbReference type="Gene3D" id="4.10.1000.10">
    <property type="entry name" value="Zinc finger, CCCH-type"/>
    <property type="match status" value="2"/>
</dbReference>
<feature type="zinc finger region" description="C3H1-type" evidence="5">
    <location>
        <begin position="210"/>
        <end position="238"/>
    </location>
</feature>
<dbReference type="PROSITE" id="PS50103">
    <property type="entry name" value="ZF_C3H1"/>
    <property type="match status" value="2"/>
</dbReference>
<dbReference type="AlphaFoldDB" id="A0AAJ6QQ82"/>
<feature type="domain" description="C3H1-type" evidence="7">
    <location>
        <begin position="210"/>
        <end position="238"/>
    </location>
</feature>
<evidence type="ECO:0000256" key="1">
    <source>
        <dbReference type="ARBA" id="ARBA00022723"/>
    </source>
</evidence>
<feature type="compositionally biased region" description="Gly residues" evidence="6">
    <location>
        <begin position="127"/>
        <end position="144"/>
    </location>
</feature>
<dbReference type="PANTHER" id="PTHR12547:SF18">
    <property type="entry name" value="PROTEIN TIS11"/>
    <property type="match status" value="1"/>
</dbReference>
<feature type="region of interest" description="Disordered" evidence="6">
    <location>
        <begin position="101"/>
        <end position="156"/>
    </location>
</feature>
<evidence type="ECO:0000313" key="9">
    <source>
        <dbReference type="RefSeq" id="XP_003740417.1"/>
    </source>
</evidence>
<dbReference type="GO" id="GO:0003729">
    <property type="term" value="F:mRNA binding"/>
    <property type="evidence" value="ECO:0007669"/>
    <property type="project" value="InterPro"/>
</dbReference>
<name>A0AAJ6QQ82_9ACAR</name>
<keyword evidence="3 5" id="KW-0863">Zinc-finger</keyword>
<evidence type="ECO:0000256" key="3">
    <source>
        <dbReference type="ARBA" id="ARBA00022771"/>
    </source>
</evidence>
<evidence type="ECO:0000313" key="8">
    <source>
        <dbReference type="Proteomes" id="UP000694867"/>
    </source>
</evidence>
<sequence length="485" mass="53128">MTCTTPEDLLNNNHHDINNNNIKSKHNAALSRLSGCGELNPSLEAEKRCPENLQKVIALQQNVGNLAQLDLAKLATLLPAGMSLEQVQQIKMKLVHLNHLQQQQQQQQHQQQQHKKLERSISEPNSGGFGNNGFSVAGGSGGGSSSSSTSSSSTDSVKDASLDTVLALNSSRYKTELCRPFEENGICKYGDKCQFAHGIEELRSLARHPKYKTELCRTFHTTGLCPYGPRCHFIHNSEEEKRSKAQASTAASQEALNLKMLHERTFDPKMTTLQQHQSNQDLVSPMPQMFKNRMHGLRPKALSIGCTRSLGSAGELSPPMSPAMYEDPFTPSYFNVASRVPFPNSPAGVSSSASSSDIPFLYPSPPNMAMSPMASMHAASFKYPPMMYNNKPVYRLPSMTYSASVGDQLMSAPAVISKSDTIFNFPPTTFRTNSPPLESLSSQLHSLSLSSNDIAKKTLADARSAAGLPRLPVFDQFSRRPMPIS</sequence>
<protein>
    <submittedName>
        <fullName evidence="9">mRNA decay activator protein ZFP36L2-like</fullName>
    </submittedName>
</protein>
<dbReference type="SMART" id="SM00356">
    <property type="entry name" value="ZnF_C3H1"/>
    <property type="match status" value="2"/>
</dbReference>
<feature type="compositionally biased region" description="Low complexity" evidence="6">
    <location>
        <begin position="101"/>
        <end position="111"/>
    </location>
</feature>
<dbReference type="Pfam" id="PF00642">
    <property type="entry name" value="zf-CCCH"/>
    <property type="match status" value="2"/>
</dbReference>
<feature type="zinc finger region" description="C3H1-type" evidence="5">
    <location>
        <begin position="172"/>
        <end position="200"/>
    </location>
</feature>
<dbReference type="InterPro" id="IPR045877">
    <property type="entry name" value="ZFP36-like"/>
</dbReference>
<dbReference type="SUPFAM" id="SSF90229">
    <property type="entry name" value="CCCH zinc finger"/>
    <property type="match status" value="2"/>
</dbReference>
<feature type="compositionally biased region" description="Low complexity" evidence="6">
    <location>
        <begin position="145"/>
        <end position="155"/>
    </location>
</feature>
<dbReference type="KEGG" id="goe:100906487"/>
<feature type="domain" description="C3H1-type" evidence="7">
    <location>
        <begin position="172"/>
        <end position="200"/>
    </location>
</feature>
<dbReference type="InterPro" id="IPR036855">
    <property type="entry name" value="Znf_CCCH_sf"/>
</dbReference>
<evidence type="ECO:0000259" key="7">
    <source>
        <dbReference type="PROSITE" id="PS50103"/>
    </source>
</evidence>
<evidence type="ECO:0000256" key="4">
    <source>
        <dbReference type="ARBA" id="ARBA00022833"/>
    </source>
</evidence>
<dbReference type="GO" id="GO:0008270">
    <property type="term" value="F:zinc ion binding"/>
    <property type="evidence" value="ECO:0007669"/>
    <property type="project" value="UniProtKB-KW"/>
</dbReference>
<dbReference type="Proteomes" id="UP000694867">
    <property type="component" value="Unplaced"/>
</dbReference>
<evidence type="ECO:0000256" key="5">
    <source>
        <dbReference type="PROSITE-ProRule" id="PRU00723"/>
    </source>
</evidence>
<gene>
    <name evidence="9" type="primary">LOC100906487</name>
</gene>
<accession>A0AAJ6QQ82</accession>
<keyword evidence="1 5" id="KW-0479">Metal-binding</keyword>
<evidence type="ECO:0000256" key="2">
    <source>
        <dbReference type="ARBA" id="ARBA00022737"/>
    </source>
</evidence>
<dbReference type="PANTHER" id="PTHR12547">
    <property type="entry name" value="CCCH ZINC FINGER/TIS11-RELATED"/>
    <property type="match status" value="1"/>
</dbReference>
<dbReference type="InterPro" id="IPR000571">
    <property type="entry name" value="Znf_CCCH"/>
</dbReference>